<dbReference type="NCBIfam" id="TIGR00459">
    <property type="entry name" value="aspS_bact"/>
    <property type="match status" value="1"/>
</dbReference>
<feature type="domain" description="Aminoacyl-transfer RNA synthetases class-II family profile" evidence="8">
    <location>
        <begin position="144"/>
        <end position="552"/>
    </location>
</feature>
<evidence type="ECO:0000313" key="9">
    <source>
        <dbReference type="EMBL" id="KIA89744.1"/>
    </source>
</evidence>
<dbReference type="InterPro" id="IPR047089">
    <property type="entry name" value="Asp-tRNA-ligase_1_N"/>
</dbReference>
<feature type="binding site" evidence="7">
    <location>
        <position position="479"/>
    </location>
    <ligand>
        <name>ATP</name>
        <dbReference type="ChEBI" id="CHEBI:30616"/>
    </ligand>
</feature>
<keyword evidence="3 7" id="KW-0547">Nucleotide-binding</keyword>
<dbReference type="PRINTS" id="PR01042">
    <property type="entry name" value="TRNASYNTHASP"/>
</dbReference>
<dbReference type="PROSITE" id="PS50862">
    <property type="entry name" value="AA_TRNA_LIGASE_II"/>
    <property type="match status" value="1"/>
</dbReference>
<dbReference type="CDD" id="cd00777">
    <property type="entry name" value="AspRS_core"/>
    <property type="match status" value="1"/>
</dbReference>
<dbReference type="SUPFAM" id="SSF55681">
    <property type="entry name" value="Class II aaRS and biotin synthetases"/>
    <property type="match status" value="1"/>
</dbReference>
<dbReference type="InterPro" id="IPR012340">
    <property type="entry name" value="NA-bd_OB-fold"/>
</dbReference>
<sequence>MFRTHTNGELNSQNIDQKVTLSGWVQTIRDKGFMMWIDLRDRYGITQLVFDADRSSKELLESAGKLGREFVIQIEGKVIERQSKNPKIATGNIEILVEKLTILNASEVPPFTIEDQTDGGEELRMKYRYLDIRRNPVKDKLIFRHKMAQKVRNYLSEQNFIEVETPVLIKSTPEGARDFVVPSRMNPGQFYALPQSPQTFKQLLMIGGMDRYFQIVKCFRDEDLRADRQPEFTQIDCEMAFVEQEDVLEIFEGMTATLLKDIAGKEFGKFPRMTFADAMKKYGNDKPDIRFGMEFVEVNELVKGKDFKIFDEAELVVGINVEGCAEYTRKQIDELIDWVKRPQVGANGMIWIKFQNDGVVTSSVNKFYNEEDLKKITEKFGAKAGDLIFLMSGNENKVRTQLSALRMELGNRLGLRNPKEFAPLWVIDFPLLEWDEETNRYHAMHHPFTAPKPEDVHLLETDPGKARANAYDLILNGNEIGGGSVRIFDKDLQAKMFNLLGFTKEDAEAQFGFLMNAFQYGAPPHAGLALGFDRLVAILDGNEVIRDYIAFPKNNSGRDVMIDAPSSIADEQLDELELKLNLKA</sequence>
<dbReference type="EC" id="6.1.1.12" evidence="7"/>
<keyword evidence="10" id="KW-1185">Reference proteome</keyword>
<feature type="binding site" evidence="7">
    <location>
        <position position="486"/>
    </location>
    <ligand>
        <name>L-aspartate</name>
        <dbReference type="ChEBI" id="CHEBI:29991"/>
    </ligand>
</feature>
<accession>A0A0C1FPE9</accession>
<reference evidence="9 10" key="1">
    <citation type="submission" date="2014-10" db="EMBL/GenBank/DDBJ databases">
        <title>Kaistella jeonii genome.</title>
        <authorList>
            <person name="Clayton J.T."/>
            <person name="Newman J.D."/>
        </authorList>
    </citation>
    <scope>NUCLEOTIDE SEQUENCE [LARGE SCALE GENOMIC DNA]</scope>
    <source>
        <strain evidence="9 10">DSM 17048</strain>
    </source>
</reference>
<comment type="caution">
    <text evidence="9">The sequence shown here is derived from an EMBL/GenBank/DDBJ whole genome shotgun (WGS) entry which is preliminary data.</text>
</comment>
<dbReference type="GO" id="GO:0005524">
    <property type="term" value="F:ATP binding"/>
    <property type="evidence" value="ECO:0007669"/>
    <property type="project" value="UniProtKB-UniRule"/>
</dbReference>
<dbReference type="InterPro" id="IPR004115">
    <property type="entry name" value="GAD-like_sf"/>
</dbReference>
<comment type="subcellular location">
    <subcellularLocation>
        <location evidence="7">Cytoplasm</location>
    </subcellularLocation>
</comment>
<dbReference type="PANTHER" id="PTHR22594:SF5">
    <property type="entry name" value="ASPARTATE--TRNA LIGASE, MITOCHONDRIAL"/>
    <property type="match status" value="1"/>
</dbReference>
<feature type="binding site" evidence="7">
    <location>
        <position position="174"/>
    </location>
    <ligand>
        <name>L-aspartate</name>
        <dbReference type="ChEBI" id="CHEBI:29991"/>
    </ligand>
</feature>
<organism evidence="9 10">
    <name type="scientific">Kaistella jeonii</name>
    <dbReference type="NCBI Taxonomy" id="266749"/>
    <lineage>
        <taxon>Bacteria</taxon>
        <taxon>Pseudomonadati</taxon>
        <taxon>Bacteroidota</taxon>
        <taxon>Flavobacteriia</taxon>
        <taxon>Flavobacteriales</taxon>
        <taxon>Weeksellaceae</taxon>
        <taxon>Chryseobacterium group</taxon>
        <taxon>Kaistella</taxon>
    </lineage>
</organism>
<dbReference type="SUPFAM" id="SSF55261">
    <property type="entry name" value="GAD domain-like"/>
    <property type="match status" value="1"/>
</dbReference>
<feature type="binding site" evidence="7">
    <location>
        <position position="445"/>
    </location>
    <ligand>
        <name>L-aspartate</name>
        <dbReference type="ChEBI" id="CHEBI:29991"/>
    </ligand>
</feature>
<dbReference type="Pfam" id="PF02938">
    <property type="entry name" value="GAD"/>
    <property type="match status" value="1"/>
</dbReference>
<comment type="similarity">
    <text evidence="1 7">Belongs to the class-II aminoacyl-tRNA synthetase family. Type 1 subfamily.</text>
</comment>
<dbReference type="GO" id="GO:0003676">
    <property type="term" value="F:nucleic acid binding"/>
    <property type="evidence" value="ECO:0007669"/>
    <property type="project" value="InterPro"/>
</dbReference>
<protein>
    <recommendedName>
        <fullName evidence="7">Aspartate--tRNA ligase</fullName>
        <ecNumber evidence="7">6.1.1.12</ecNumber>
    </recommendedName>
    <alternativeName>
        <fullName evidence="7">Aspartyl-tRNA synthetase</fullName>
        <shortName evidence="7">AspRS</shortName>
    </alternativeName>
</protein>
<dbReference type="InterPro" id="IPR004524">
    <property type="entry name" value="Asp-tRNA-ligase_1"/>
</dbReference>
<dbReference type="NCBIfam" id="NF001750">
    <property type="entry name" value="PRK00476.1"/>
    <property type="match status" value="1"/>
</dbReference>
<dbReference type="InterPro" id="IPR045864">
    <property type="entry name" value="aa-tRNA-synth_II/BPL/LPL"/>
</dbReference>
<dbReference type="InterPro" id="IPR002312">
    <property type="entry name" value="Asp/Asn-tRNA-synth_IIb"/>
</dbReference>
<evidence type="ECO:0000256" key="7">
    <source>
        <dbReference type="HAMAP-Rule" id="MF_00044"/>
    </source>
</evidence>
<dbReference type="EMBL" id="JSYL01000002">
    <property type="protein sequence ID" value="KIA89744.1"/>
    <property type="molecule type" value="Genomic_DNA"/>
</dbReference>
<dbReference type="InterPro" id="IPR004364">
    <property type="entry name" value="Aa-tRNA-synt_II"/>
</dbReference>
<dbReference type="Proteomes" id="UP000031473">
    <property type="component" value="Unassembled WGS sequence"/>
</dbReference>
<dbReference type="InterPro" id="IPR004365">
    <property type="entry name" value="NA-bd_OB_tRNA"/>
</dbReference>
<dbReference type="SUPFAM" id="SSF50249">
    <property type="entry name" value="Nucleic acid-binding proteins"/>
    <property type="match status" value="1"/>
</dbReference>
<dbReference type="RefSeq" id="WP_039349065.1">
    <property type="nucleotide sequence ID" value="NZ_FOLA01000003.1"/>
</dbReference>
<dbReference type="Pfam" id="PF00152">
    <property type="entry name" value="tRNA-synt_2"/>
    <property type="match status" value="1"/>
</dbReference>
<dbReference type="Pfam" id="PF01336">
    <property type="entry name" value="tRNA_anti-codon"/>
    <property type="match status" value="1"/>
</dbReference>
<gene>
    <name evidence="7" type="primary">aspS</name>
    <name evidence="9" type="ORF">OA86_03720</name>
</gene>
<evidence type="ECO:0000313" key="10">
    <source>
        <dbReference type="Proteomes" id="UP000031473"/>
    </source>
</evidence>
<keyword evidence="7" id="KW-0963">Cytoplasm</keyword>
<dbReference type="PANTHER" id="PTHR22594">
    <property type="entry name" value="ASPARTYL/LYSYL-TRNA SYNTHETASE"/>
    <property type="match status" value="1"/>
</dbReference>
<comment type="caution">
    <text evidence="7">Lacks conserved residue(s) required for the propagation of feature annotation.</text>
</comment>
<feature type="binding site" evidence="7">
    <location>
        <begin position="531"/>
        <end position="534"/>
    </location>
    <ligand>
        <name>ATP</name>
        <dbReference type="ChEBI" id="CHEBI:30616"/>
    </ligand>
</feature>
<comment type="function">
    <text evidence="7">Catalyzes the attachment of L-aspartate to tRNA(Asp) in a two-step reaction: L-aspartate is first activated by ATP to form Asp-AMP and then transferred to the acceptor end of tRNA(Asp).</text>
</comment>
<evidence type="ECO:0000256" key="6">
    <source>
        <dbReference type="ARBA" id="ARBA00023146"/>
    </source>
</evidence>
<feature type="binding site" evidence="7">
    <location>
        <position position="220"/>
    </location>
    <ligand>
        <name>L-aspartate</name>
        <dbReference type="ChEBI" id="CHEBI:29991"/>
    </ligand>
</feature>
<evidence type="ECO:0000259" key="8">
    <source>
        <dbReference type="PROSITE" id="PS50862"/>
    </source>
</evidence>
<evidence type="ECO:0000256" key="1">
    <source>
        <dbReference type="ARBA" id="ARBA00006303"/>
    </source>
</evidence>
<dbReference type="OrthoDB" id="9802326at2"/>
<dbReference type="STRING" id="266749.SAMN05421876_103151"/>
<dbReference type="InterPro" id="IPR029351">
    <property type="entry name" value="GAD_dom"/>
</dbReference>
<keyword evidence="2 7" id="KW-0436">Ligase</keyword>
<evidence type="ECO:0000256" key="4">
    <source>
        <dbReference type="ARBA" id="ARBA00022840"/>
    </source>
</evidence>
<keyword evidence="4 7" id="KW-0067">ATP-binding</keyword>
<dbReference type="GO" id="GO:0004815">
    <property type="term" value="F:aspartate-tRNA ligase activity"/>
    <property type="evidence" value="ECO:0007669"/>
    <property type="project" value="UniProtKB-UniRule"/>
</dbReference>
<feature type="binding site" evidence="7">
    <location>
        <position position="229"/>
    </location>
    <ligand>
        <name>ATP</name>
        <dbReference type="ChEBI" id="CHEBI:30616"/>
    </ligand>
</feature>
<keyword evidence="6 7" id="KW-0030">Aminoacyl-tRNA synthetase</keyword>
<dbReference type="Gene3D" id="3.30.1360.30">
    <property type="entry name" value="GAD-like domain"/>
    <property type="match status" value="1"/>
</dbReference>
<comment type="subunit">
    <text evidence="7">Homodimer.</text>
</comment>
<proteinExistence type="inferred from homology"/>
<dbReference type="Gene3D" id="2.40.50.140">
    <property type="entry name" value="Nucleic acid-binding proteins"/>
    <property type="match status" value="1"/>
</dbReference>
<dbReference type="GO" id="GO:0005737">
    <property type="term" value="C:cytoplasm"/>
    <property type="evidence" value="ECO:0007669"/>
    <property type="project" value="UniProtKB-SubCell"/>
</dbReference>
<name>A0A0C1FPE9_9FLAO</name>
<evidence type="ECO:0000256" key="2">
    <source>
        <dbReference type="ARBA" id="ARBA00022598"/>
    </source>
</evidence>
<dbReference type="GO" id="GO:0006422">
    <property type="term" value="P:aspartyl-tRNA aminoacylation"/>
    <property type="evidence" value="ECO:0007669"/>
    <property type="project" value="UniProtKB-UniRule"/>
</dbReference>
<dbReference type="InterPro" id="IPR047090">
    <property type="entry name" value="AspRS_core"/>
</dbReference>
<feature type="binding site" evidence="7">
    <location>
        <begin position="220"/>
        <end position="222"/>
    </location>
    <ligand>
        <name>ATP</name>
        <dbReference type="ChEBI" id="CHEBI:30616"/>
    </ligand>
</feature>
<dbReference type="InterPro" id="IPR006195">
    <property type="entry name" value="aa-tRNA-synth_II"/>
</dbReference>
<feature type="region of interest" description="Aspartate" evidence="7">
    <location>
        <begin position="198"/>
        <end position="201"/>
    </location>
</feature>
<dbReference type="AlphaFoldDB" id="A0A0C1FPE9"/>
<dbReference type="Gene3D" id="3.30.930.10">
    <property type="entry name" value="Bira Bifunctional Protein, Domain 2"/>
    <property type="match status" value="1"/>
</dbReference>
<comment type="catalytic activity">
    <reaction evidence="7">
        <text>tRNA(Asp) + L-aspartate + ATP = L-aspartyl-tRNA(Asp) + AMP + diphosphate</text>
        <dbReference type="Rhea" id="RHEA:19649"/>
        <dbReference type="Rhea" id="RHEA-COMP:9660"/>
        <dbReference type="Rhea" id="RHEA-COMP:9678"/>
        <dbReference type="ChEBI" id="CHEBI:29991"/>
        <dbReference type="ChEBI" id="CHEBI:30616"/>
        <dbReference type="ChEBI" id="CHEBI:33019"/>
        <dbReference type="ChEBI" id="CHEBI:78442"/>
        <dbReference type="ChEBI" id="CHEBI:78516"/>
        <dbReference type="ChEBI" id="CHEBI:456215"/>
        <dbReference type="EC" id="6.1.1.12"/>
    </reaction>
</comment>
<evidence type="ECO:0000256" key="3">
    <source>
        <dbReference type="ARBA" id="ARBA00022741"/>
    </source>
</evidence>
<evidence type="ECO:0000256" key="5">
    <source>
        <dbReference type="ARBA" id="ARBA00022917"/>
    </source>
</evidence>
<dbReference type="CDD" id="cd04317">
    <property type="entry name" value="EcAspRS_like_N"/>
    <property type="match status" value="1"/>
</dbReference>
<dbReference type="HAMAP" id="MF_00044">
    <property type="entry name" value="Asp_tRNA_synth_type1"/>
    <property type="match status" value="1"/>
</dbReference>
<keyword evidence="5 7" id="KW-0648">Protein biosynthesis</keyword>